<comment type="caution">
    <text evidence="1">The sequence shown here is derived from an EMBL/GenBank/DDBJ whole genome shotgun (WGS) entry which is preliminary data.</text>
</comment>
<proteinExistence type="predicted"/>
<sequence>MKKVTNPYNSQGHFLLKSSQANSLKKKYYLYVLQCTFLMQLMERKYLLFQKQIKLF</sequence>
<keyword evidence="2" id="KW-1185">Reference proteome</keyword>
<evidence type="ECO:0000313" key="1">
    <source>
        <dbReference type="EMBL" id="CAD8129780.1"/>
    </source>
</evidence>
<dbReference type="Proteomes" id="UP000692954">
    <property type="component" value="Unassembled WGS sequence"/>
</dbReference>
<dbReference type="EMBL" id="CAJJDN010000244">
    <property type="protein sequence ID" value="CAD8129780.1"/>
    <property type="molecule type" value="Genomic_DNA"/>
</dbReference>
<organism evidence="1 2">
    <name type="scientific">Paramecium sonneborni</name>
    <dbReference type="NCBI Taxonomy" id="65129"/>
    <lineage>
        <taxon>Eukaryota</taxon>
        <taxon>Sar</taxon>
        <taxon>Alveolata</taxon>
        <taxon>Ciliophora</taxon>
        <taxon>Intramacronucleata</taxon>
        <taxon>Oligohymenophorea</taxon>
        <taxon>Peniculida</taxon>
        <taxon>Parameciidae</taxon>
        <taxon>Paramecium</taxon>
    </lineage>
</organism>
<gene>
    <name evidence="1" type="ORF">PSON_ATCC_30995.1.T2440011</name>
</gene>
<dbReference type="AlphaFoldDB" id="A0A8S1RR50"/>
<evidence type="ECO:0000313" key="2">
    <source>
        <dbReference type="Proteomes" id="UP000692954"/>
    </source>
</evidence>
<reference evidence="1" key="1">
    <citation type="submission" date="2021-01" db="EMBL/GenBank/DDBJ databases">
        <authorList>
            <consortium name="Genoscope - CEA"/>
            <person name="William W."/>
        </authorList>
    </citation>
    <scope>NUCLEOTIDE SEQUENCE</scope>
</reference>
<name>A0A8S1RR50_9CILI</name>
<accession>A0A8S1RR50</accession>
<protein>
    <submittedName>
        <fullName evidence="1">Uncharacterized protein</fullName>
    </submittedName>
</protein>